<protein>
    <submittedName>
        <fullName evidence="1">OsmC family peroxiredoxin</fullName>
    </submittedName>
</protein>
<evidence type="ECO:0000313" key="2">
    <source>
        <dbReference type="Proteomes" id="UP000298347"/>
    </source>
</evidence>
<gene>
    <name evidence="1" type="ORF">E4665_02730</name>
</gene>
<sequence length="125" mass="13919">MHVELVHESGNWILLRELGFSPIQTVVAVTAACNAYVYEGILKKQKIPFKLISVDVDYEINEKLGTHPISAIHVHLVLNVDEADQEKAIKDLRLIAKNCPVVQSLNPSIEIDETVSFSDEVALTK</sequence>
<dbReference type="AlphaFoldDB" id="A0A4Z0GT53"/>
<dbReference type="Gene3D" id="3.30.300.20">
    <property type="match status" value="1"/>
</dbReference>
<evidence type="ECO:0000313" key="1">
    <source>
        <dbReference type="EMBL" id="TGA99881.1"/>
    </source>
</evidence>
<accession>A0A4Z0GT53</accession>
<dbReference type="Pfam" id="PF02566">
    <property type="entry name" value="OsmC"/>
    <property type="match status" value="1"/>
</dbReference>
<dbReference type="PANTHER" id="PTHR34352:SF1">
    <property type="entry name" value="PROTEIN YHFA"/>
    <property type="match status" value="1"/>
</dbReference>
<dbReference type="InterPro" id="IPR036102">
    <property type="entry name" value="OsmC/Ohrsf"/>
</dbReference>
<proteinExistence type="predicted"/>
<organism evidence="1 2">
    <name type="scientific">Sporolactobacillus shoreae</name>
    <dbReference type="NCBI Taxonomy" id="1465501"/>
    <lineage>
        <taxon>Bacteria</taxon>
        <taxon>Bacillati</taxon>
        <taxon>Bacillota</taxon>
        <taxon>Bacilli</taxon>
        <taxon>Bacillales</taxon>
        <taxon>Sporolactobacillaceae</taxon>
        <taxon>Sporolactobacillus</taxon>
    </lineage>
</organism>
<dbReference type="EMBL" id="SRJD01000002">
    <property type="protein sequence ID" value="TGA99881.1"/>
    <property type="molecule type" value="Genomic_DNA"/>
</dbReference>
<reference evidence="1 2" key="1">
    <citation type="journal article" date="2015" name="Int. J. Syst. Evol. Microbiol.">
        <title>Sporolactobacillus shoreae sp. nov. and Sporolactobacillus spathodeae sp. nov., two spore-forming lactic acid bacteria isolated from tree barks in Thailand.</title>
        <authorList>
            <person name="Thamacharoensuk T."/>
            <person name="Kitahara M."/>
            <person name="Ohkuma M."/>
            <person name="Thongchul N."/>
            <person name="Tanasupawat S."/>
        </authorList>
    </citation>
    <scope>NUCLEOTIDE SEQUENCE [LARGE SCALE GENOMIC DNA]</scope>
    <source>
        <strain evidence="1 2">BK92</strain>
    </source>
</reference>
<dbReference type="PANTHER" id="PTHR34352">
    <property type="entry name" value="PROTEIN YHFA"/>
    <property type="match status" value="1"/>
</dbReference>
<dbReference type="OrthoDB" id="13625at2"/>
<name>A0A4Z0GT53_9BACL</name>
<dbReference type="SUPFAM" id="SSF82784">
    <property type="entry name" value="OsmC-like"/>
    <property type="match status" value="1"/>
</dbReference>
<dbReference type="InterPro" id="IPR003718">
    <property type="entry name" value="OsmC/Ohr_fam"/>
</dbReference>
<dbReference type="InterPro" id="IPR015946">
    <property type="entry name" value="KH_dom-like_a/b"/>
</dbReference>
<dbReference type="Proteomes" id="UP000298347">
    <property type="component" value="Unassembled WGS sequence"/>
</dbReference>
<keyword evidence="2" id="KW-1185">Reference proteome</keyword>
<comment type="caution">
    <text evidence="1">The sequence shown here is derived from an EMBL/GenBank/DDBJ whole genome shotgun (WGS) entry which is preliminary data.</text>
</comment>
<dbReference type="RefSeq" id="WP_135347276.1">
    <property type="nucleotide sequence ID" value="NZ_SRJD01000002.1"/>
</dbReference>